<feature type="transmembrane region" description="Helical" evidence="16">
    <location>
        <begin position="309"/>
        <end position="328"/>
    </location>
</feature>
<keyword evidence="12" id="KW-0449">Lipoprotein</keyword>
<comment type="similarity">
    <text evidence="13">Belongs to the SAT4 family.</text>
</comment>
<evidence type="ECO:0000256" key="10">
    <source>
        <dbReference type="ARBA" id="ARBA00023136"/>
    </source>
</evidence>
<feature type="disulfide bond" evidence="14">
    <location>
        <begin position="41"/>
        <end position="81"/>
    </location>
</feature>
<protein>
    <recommendedName>
        <fullName evidence="18">CFEM domain-containing protein</fullName>
    </recommendedName>
</protein>
<evidence type="ECO:0000256" key="3">
    <source>
        <dbReference type="ARBA" id="ARBA00004613"/>
    </source>
</evidence>
<feature type="domain" description="CFEM" evidence="18">
    <location>
        <begin position="11"/>
        <end position="124"/>
    </location>
</feature>
<evidence type="ECO:0000256" key="1">
    <source>
        <dbReference type="ARBA" id="ARBA00004141"/>
    </source>
</evidence>
<feature type="chain" id="PRO_5007995335" description="CFEM domain-containing protein" evidence="17">
    <location>
        <begin position="18"/>
        <end position="474"/>
    </location>
</feature>
<feature type="transmembrane region" description="Helical" evidence="16">
    <location>
        <begin position="228"/>
        <end position="248"/>
    </location>
</feature>
<keyword evidence="6" id="KW-0325">Glycoprotein</keyword>
<evidence type="ECO:0000259" key="18">
    <source>
        <dbReference type="PROSITE" id="PS52012"/>
    </source>
</evidence>
<keyword evidence="6" id="KW-0336">GPI-anchor</keyword>
<dbReference type="SMART" id="SM00747">
    <property type="entry name" value="CFEM"/>
    <property type="match status" value="1"/>
</dbReference>
<dbReference type="Pfam" id="PF20684">
    <property type="entry name" value="Fung_rhodopsin"/>
    <property type="match status" value="1"/>
</dbReference>
<keyword evidence="11 14" id="KW-1015">Disulfide bond</keyword>
<feature type="region of interest" description="Disordered" evidence="15">
    <location>
        <begin position="450"/>
        <end position="474"/>
    </location>
</feature>
<feature type="disulfide bond" evidence="14">
    <location>
        <begin position="45"/>
        <end position="76"/>
    </location>
</feature>
<dbReference type="Proteomes" id="UP000070133">
    <property type="component" value="Unassembled WGS sequence"/>
</dbReference>
<evidence type="ECO:0000256" key="2">
    <source>
        <dbReference type="ARBA" id="ARBA00004589"/>
    </source>
</evidence>
<evidence type="ECO:0000256" key="15">
    <source>
        <dbReference type="SAM" id="MobiDB-lite"/>
    </source>
</evidence>
<dbReference type="EMBL" id="LFZN01000074">
    <property type="protein sequence ID" value="KXT00371.1"/>
    <property type="molecule type" value="Genomic_DNA"/>
</dbReference>
<keyword evidence="14" id="KW-0349">Heme</keyword>
<feature type="disulfide bond" evidence="14">
    <location>
        <begin position="55"/>
        <end position="62"/>
    </location>
</feature>
<organism evidence="19 20">
    <name type="scientific">Pseudocercospora eumusae</name>
    <dbReference type="NCBI Taxonomy" id="321146"/>
    <lineage>
        <taxon>Eukaryota</taxon>
        <taxon>Fungi</taxon>
        <taxon>Dikarya</taxon>
        <taxon>Ascomycota</taxon>
        <taxon>Pezizomycotina</taxon>
        <taxon>Dothideomycetes</taxon>
        <taxon>Dothideomycetidae</taxon>
        <taxon>Mycosphaerellales</taxon>
        <taxon>Mycosphaerellaceae</taxon>
        <taxon>Pseudocercospora</taxon>
    </lineage>
</organism>
<evidence type="ECO:0000256" key="13">
    <source>
        <dbReference type="ARBA" id="ARBA00038359"/>
    </source>
</evidence>
<evidence type="ECO:0000256" key="7">
    <source>
        <dbReference type="ARBA" id="ARBA00022692"/>
    </source>
</evidence>
<sequence>MKWYLGLVLLLSGPVAGQNASTAAETGQAELLKLLAFMPTCGLTCLETAIAASPCSATDLSCSCNNATLTAQVTLCAAQECTVKQQLTTKNTTDTLCSRPIRDQTHIVSYAGVIGCVIALIAYLIRMISKVSFPCCEEMRIYNQLWWDDAVITFAMAEIIGVSSLSVVLANLGLGKDVWTLPFGNIYKILKIYYFDEDFYLTALPLVKISMCLTYLRIFQSPNFKKATWIVIALNVGYGIAFLLISVFQCRPIQCAWTHWDLEHDCHCNNINAQGWTSAAFNVMLDVLTLGLPLPMLWKMTLNKRKKFLVMLMFSLGFFVTIVSILRLQVLIEFGASQNLTWDYRAVGYWSTIELHAAVVCACMPAIRNFIRRFFPRLMGSTAEASAHLNHSGLSGPTAVGSGMDKGEPDVTVRRRDSDEINFIPLQDVHTTSEPRTASVPVHRRYPEQQSGISWLADQKEDSIGGRPVSPLDR</sequence>
<evidence type="ECO:0000256" key="14">
    <source>
        <dbReference type="PROSITE-ProRule" id="PRU01356"/>
    </source>
</evidence>
<comment type="similarity">
    <text evidence="4">Belongs to the RBT5 family.</text>
</comment>
<keyword evidence="14" id="KW-0479">Metal-binding</keyword>
<evidence type="ECO:0000313" key="19">
    <source>
        <dbReference type="EMBL" id="KXT00371.1"/>
    </source>
</evidence>
<dbReference type="PROSITE" id="PS52012">
    <property type="entry name" value="CFEM"/>
    <property type="match status" value="1"/>
</dbReference>
<evidence type="ECO:0000256" key="12">
    <source>
        <dbReference type="ARBA" id="ARBA00023288"/>
    </source>
</evidence>
<gene>
    <name evidence="19" type="ORF">AC578_3333</name>
</gene>
<evidence type="ECO:0000256" key="8">
    <source>
        <dbReference type="ARBA" id="ARBA00022729"/>
    </source>
</evidence>
<dbReference type="OrthoDB" id="2496787at2759"/>
<feature type="binding site" description="axial binding residue" evidence="14">
    <location>
        <position position="59"/>
    </location>
    <ligand>
        <name>heme</name>
        <dbReference type="ChEBI" id="CHEBI:30413"/>
    </ligand>
    <ligandPart>
        <name>Fe</name>
        <dbReference type="ChEBI" id="CHEBI:18248"/>
    </ligandPart>
</feature>
<evidence type="ECO:0000256" key="17">
    <source>
        <dbReference type="SAM" id="SignalP"/>
    </source>
</evidence>
<evidence type="ECO:0000313" key="20">
    <source>
        <dbReference type="Proteomes" id="UP000070133"/>
    </source>
</evidence>
<reference evidence="19 20" key="1">
    <citation type="submission" date="2015-07" db="EMBL/GenBank/DDBJ databases">
        <title>Comparative genomics of the Sigatoka disease complex on banana suggests a link between parallel evolutionary changes in Pseudocercospora fijiensis and Pseudocercospora eumusae and increased virulence on the banana host.</title>
        <authorList>
            <person name="Chang T.-C."/>
            <person name="Salvucci A."/>
            <person name="Crous P.W."/>
            <person name="Stergiopoulos I."/>
        </authorList>
    </citation>
    <scope>NUCLEOTIDE SEQUENCE [LARGE SCALE GENOMIC DNA]</scope>
    <source>
        <strain evidence="19 20">CBS 114824</strain>
    </source>
</reference>
<dbReference type="GO" id="GO:0005576">
    <property type="term" value="C:extracellular region"/>
    <property type="evidence" value="ECO:0007669"/>
    <property type="project" value="UniProtKB-SubCell"/>
</dbReference>
<comment type="subcellular location">
    <subcellularLocation>
        <location evidence="2">Membrane</location>
        <topology evidence="2">Lipid-anchor</topology>
        <topology evidence="2">GPI-anchor</topology>
    </subcellularLocation>
    <subcellularLocation>
        <location evidence="1">Membrane</location>
        <topology evidence="1">Multi-pass membrane protein</topology>
    </subcellularLocation>
    <subcellularLocation>
        <location evidence="3">Secreted</location>
    </subcellularLocation>
</comment>
<dbReference type="GO" id="GO:0046872">
    <property type="term" value="F:metal ion binding"/>
    <property type="evidence" value="ECO:0007669"/>
    <property type="project" value="UniProtKB-UniRule"/>
</dbReference>
<feature type="transmembrane region" description="Helical" evidence="16">
    <location>
        <begin position="146"/>
        <end position="172"/>
    </location>
</feature>
<feature type="transmembrane region" description="Helical" evidence="16">
    <location>
        <begin position="107"/>
        <end position="125"/>
    </location>
</feature>
<dbReference type="InterPro" id="IPR049326">
    <property type="entry name" value="Rhodopsin_dom_fungi"/>
</dbReference>
<dbReference type="InterPro" id="IPR008427">
    <property type="entry name" value="Extracellular_membr_CFEM_dom"/>
</dbReference>
<evidence type="ECO:0000256" key="6">
    <source>
        <dbReference type="ARBA" id="ARBA00022622"/>
    </source>
</evidence>
<evidence type="ECO:0000256" key="9">
    <source>
        <dbReference type="ARBA" id="ARBA00022989"/>
    </source>
</evidence>
<dbReference type="EMBL" id="LFZN01000074">
    <property type="protein sequence ID" value="KXT00372.1"/>
    <property type="molecule type" value="Genomic_DNA"/>
</dbReference>
<name>A0A139HD25_9PEZI</name>
<evidence type="ECO:0000256" key="16">
    <source>
        <dbReference type="SAM" id="Phobius"/>
    </source>
</evidence>
<accession>A0A139HD25</accession>
<keyword evidence="14" id="KW-0408">Iron</keyword>
<keyword evidence="10 16" id="KW-0472">Membrane</keyword>
<dbReference type="PANTHER" id="PTHR33048:SF160">
    <property type="entry name" value="SAT4 FAMILY MEMBRANE PROTEIN"/>
    <property type="match status" value="1"/>
</dbReference>
<evidence type="ECO:0000256" key="4">
    <source>
        <dbReference type="ARBA" id="ARBA00010031"/>
    </source>
</evidence>
<keyword evidence="7 16" id="KW-0812">Transmembrane</keyword>
<proteinExistence type="inferred from homology"/>
<dbReference type="AlphaFoldDB" id="A0A139HD25"/>
<comment type="caution">
    <text evidence="19">The sequence shown here is derived from an EMBL/GenBank/DDBJ whole genome shotgun (WGS) entry which is preliminary data.</text>
</comment>
<feature type="disulfide bond" evidence="14">
    <location>
        <begin position="64"/>
        <end position="97"/>
    </location>
</feature>
<keyword evidence="9 16" id="KW-1133">Transmembrane helix</keyword>
<dbReference type="InterPro" id="IPR052337">
    <property type="entry name" value="SAT4-like"/>
</dbReference>
<dbReference type="GO" id="GO:0098552">
    <property type="term" value="C:side of membrane"/>
    <property type="evidence" value="ECO:0007669"/>
    <property type="project" value="UniProtKB-KW"/>
</dbReference>
<dbReference type="PANTHER" id="PTHR33048">
    <property type="entry name" value="PTH11-LIKE INTEGRAL MEMBRANE PROTEIN (AFU_ORTHOLOGUE AFUA_5G11245)"/>
    <property type="match status" value="1"/>
</dbReference>
<evidence type="ECO:0000256" key="11">
    <source>
        <dbReference type="ARBA" id="ARBA00023157"/>
    </source>
</evidence>
<keyword evidence="8 17" id="KW-0732">Signal</keyword>
<dbReference type="Pfam" id="PF05730">
    <property type="entry name" value="CFEM"/>
    <property type="match status" value="1"/>
</dbReference>
<feature type="transmembrane region" description="Helical" evidence="16">
    <location>
        <begin position="348"/>
        <end position="367"/>
    </location>
</feature>
<keyword evidence="5" id="KW-0964">Secreted</keyword>
<feature type="signal peptide" evidence="17">
    <location>
        <begin position="1"/>
        <end position="17"/>
    </location>
</feature>
<evidence type="ECO:0000256" key="5">
    <source>
        <dbReference type="ARBA" id="ARBA00022525"/>
    </source>
</evidence>
<keyword evidence="20" id="KW-1185">Reference proteome</keyword>